<evidence type="ECO:0000256" key="1">
    <source>
        <dbReference type="SAM" id="MobiDB-lite"/>
    </source>
</evidence>
<organism evidence="2 3">
    <name type="scientific">Elsinoe batatas</name>
    <dbReference type="NCBI Taxonomy" id="2601811"/>
    <lineage>
        <taxon>Eukaryota</taxon>
        <taxon>Fungi</taxon>
        <taxon>Dikarya</taxon>
        <taxon>Ascomycota</taxon>
        <taxon>Pezizomycotina</taxon>
        <taxon>Dothideomycetes</taxon>
        <taxon>Dothideomycetidae</taxon>
        <taxon>Myriangiales</taxon>
        <taxon>Elsinoaceae</taxon>
        <taxon>Elsinoe</taxon>
    </lineage>
</organism>
<dbReference type="OrthoDB" id="5314997at2759"/>
<feature type="region of interest" description="Disordered" evidence="1">
    <location>
        <begin position="1"/>
        <end position="42"/>
    </location>
</feature>
<proteinExistence type="predicted"/>
<sequence>MDDAINQPVSASADEDEPAALLSSDPQLPEDNDDEDSSSSSRCHCVGCEAGKKSHSASEDHFVLQSEDGDAEFDINHTYVTANFDGPFRLLDLPPEIRHIVWIQLRGEVDYNESHTFKRIELIHEKPTSPVGHRVHKLLSPGPANLLPSMQACRMIHEEAAPLMYRDILWGIFWGNFGHTSLTGPSQFIETQPWRFITRLWISSMSAIQFHAQVEELLVLLEYGKHLVEFAVVVSREDLYDCEPDEWFSTKSEVINNIEVSAYTIPNIQARCYFEIRFGLRHLKIWDCQCQINHILDYADTFSCRD</sequence>
<dbReference type="EMBL" id="JAESVG020000009">
    <property type="protein sequence ID" value="KAG8624654.1"/>
    <property type="molecule type" value="Genomic_DNA"/>
</dbReference>
<reference evidence="2" key="1">
    <citation type="submission" date="2021-07" db="EMBL/GenBank/DDBJ databases">
        <title>Elsinoe batatas strain:CRI-CJ2 Genome sequencing and assembly.</title>
        <authorList>
            <person name="Huang L."/>
        </authorList>
    </citation>
    <scope>NUCLEOTIDE SEQUENCE</scope>
    <source>
        <strain evidence="2">CRI-CJ2</strain>
    </source>
</reference>
<feature type="compositionally biased region" description="Acidic residues" evidence="1">
    <location>
        <begin position="28"/>
        <end position="37"/>
    </location>
</feature>
<evidence type="ECO:0000313" key="3">
    <source>
        <dbReference type="Proteomes" id="UP000809789"/>
    </source>
</evidence>
<dbReference type="AlphaFoldDB" id="A0A8K0KXL6"/>
<evidence type="ECO:0000313" key="2">
    <source>
        <dbReference type="EMBL" id="KAG8624654.1"/>
    </source>
</evidence>
<dbReference type="Proteomes" id="UP000809789">
    <property type="component" value="Unassembled WGS sequence"/>
</dbReference>
<protein>
    <submittedName>
        <fullName evidence="2">Uncharacterized protein</fullName>
    </submittedName>
</protein>
<keyword evidence="3" id="KW-1185">Reference proteome</keyword>
<gene>
    <name evidence="2" type="ORF">KVT40_007721</name>
</gene>
<name>A0A8K0KXL6_9PEZI</name>
<comment type="caution">
    <text evidence="2">The sequence shown here is derived from an EMBL/GenBank/DDBJ whole genome shotgun (WGS) entry which is preliminary data.</text>
</comment>
<accession>A0A8K0KXL6</accession>